<dbReference type="GO" id="GO:0016787">
    <property type="term" value="F:hydrolase activity"/>
    <property type="evidence" value="ECO:0007669"/>
    <property type="project" value="UniProtKB-KW"/>
</dbReference>
<organism evidence="2 3">
    <name type="scientific">Agromyces aureus</name>
    <dbReference type="NCBI Taxonomy" id="453304"/>
    <lineage>
        <taxon>Bacteria</taxon>
        <taxon>Bacillati</taxon>
        <taxon>Actinomycetota</taxon>
        <taxon>Actinomycetes</taxon>
        <taxon>Micrococcales</taxon>
        <taxon>Microbacteriaceae</taxon>
        <taxon>Agromyces</taxon>
    </lineage>
</organism>
<feature type="domain" description="AB hydrolase-1" evidence="1">
    <location>
        <begin position="14"/>
        <end position="237"/>
    </location>
</feature>
<dbReference type="PANTHER" id="PTHR43798:SF33">
    <property type="entry name" value="HYDROLASE, PUTATIVE (AFU_ORTHOLOGUE AFUA_2G14860)-RELATED"/>
    <property type="match status" value="1"/>
</dbReference>
<dbReference type="RefSeq" id="WP_067877300.1">
    <property type="nucleotide sequence ID" value="NZ_CP013979.1"/>
</dbReference>
<reference evidence="3" key="2">
    <citation type="submission" date="2016-01" db="EMBL/GenBank/DDBJ databases">
        <title>Complete genome sequence of Agromyces aureus AR33T and comparison with related organisms.</title>
        <authorList>
            <person name="Corretto E."/>
            <person name="Antonielli L."/>
            <person name="Sessitsch A."/>
            <person name="Brader G."/>
        </authorList>
    </citation>
    <scope>NUCLEOTIDE SEQUENCE [LARGE SCALE GENOMIC DNA]</scope>
    <source>
        <strain evidence="3">AR33</strain>
    </source>
</reference>
<evidence type="ECO:0000313" key="3">
    <source>
        <dbReference type="Proteomes" id="UP000078437"/>
    </source>
</evidence>
<dbReference type="Proteomes" id="UP000078437">
    <property type="component" value="Chromosome"/>
</dbReference>
<sequence length="245" mass="26948">MHVERVGDESGRRVLLLHGGGVAGWMWRPLRAHLGPGNHLLIPDLPGHDRSADEPYRSHERVLSSLSSVLDEDGDRPATVIGFSLGAQLALLLAARRPDLVDRVVVISAQAKPSPAPGLTLGLLRSTAGLARVDWFARLQAKEMFIPAELMGDYLRTSRAMTSSNLVAMVGENIRFAIPDGWSRFPGRALILAGSLEKPFMRSSAELLQRARRSSSMEIVEDAAHGIPLQHPQFLAKRLERFWDS</sequence>
<keyword evidence="2" id="KW-0378">Hydrolase</keyword>
<dbReference type="InterPro" id="IPR029058">
    <property type="entry name" value="AB_hydrolase_fold"/>
</dbReference>
<evidence type="ECO:0000313" key="2">
    <source>
        <dbReference type="EMBL" id="ANJ27322.1"/>
    </source>
</evidence>
<proteinExistence type="predicted"/>
<dbReference type="GO" id="GO:0016020">
    <property type="term" value="C:membrane"/>
    <property type="evidence" value="ECO:0007669"/>
    <property type="project" value="TreeGrafter"/>
</dbReference>
<dbReference type="InterPro" id="IPR000073">
    <property type="entry name" value="AB_hydrolase_1"/>
</dbReference>
<dbReference type="AlphaFoldDB" id="A0A191WGG8"/>
<dbReference type="Gene3D" id="3.40.50.1820">
    <property type="entry name" value="alpha/beta hydrolase"/>
    <property type="match status" value="1"/>
</dbReference>
<protein>
    <submittedName>
        <fullName evidence="2">Hydrolase</fullName>
    </submittedName>
</protein>
<dbReference type="PANTHER" id="PTHR43798">
    <property type="entry name" value="MONOACYLGLYCEROL LIPASE"/>
    <property type="match status" value="1"/>
</dbReference>
<reference evidence="2 3" key="1">
    <citation type="journal article" date="2016" name="Int. J. Syst. Evol. Microbiol.">
        <title>Agromyces aureus sp. nov., isolated from the rhizosphere of Salix caprea L. grown in a heavy-metal-contaminated soil.</title>
        <authorList>
            <person name="Corretto E."/>
            <person name="Antonielli L."/>
            <person name="Sessitsch A."/>
            <person name="Compant S."/>
            <person name="Gorfer M."/>
            <person name="Kuffner M."/>
            <person name="Brader G."/>
        </authorList>
    </citation>
    <scope>NUCLEOTIDE SEQUENCE [LARGE SCALE GENOMIC DNA]</scope>
    <source>
        <strain evidence="2 3">AR33</strain>
    </source>
</reference>
<dbReference type="OrthoDB" id="3519228at2"/>
<gene>
    <name evidence="2" type="ORF">ATC03_11935</name>
</gene>
<dbReference type="SUPFAM" id="SSF53474">
    <property type="entry name" value="alpha/beta-Hydrolases"/>
    <property type="match status" value="1"/>
</dbReference>
<dbReference type="KEGG" id="agy:ATC03_11935"/>
<dbReference type="EMBL" id="CP013979">
    <property type="protein sequence ID" value="ANJ27322.1"/>
    <property type="molecule type" value="Genomic_DNA"/>
</dbReference>
<keyword evidence="3" id="KW-1185">Reference proteome</keyword>
<evidence type="ECO:0000259" key="1">
    <source>
        <dbReference type="Pfam" id="PF12697"/>
    </source>
</evidence>
<name>A0A191WGG8_9MICO</name>
<dbReference type="InterPro" id="IPR050266">
    <property type="entry name" value="AB_hydrolase_sf"/>
</dbReference>
<accession>A0A191WGG8</accession>
<dbReference type="Pfam" id="PF12697">
    <property type="entry name" value="Abhydrolase_6"/>
    <property type="match status" value="1"/>
</dbReference>